<dbReference type="EMBL" id="JMIR01000010">
    <property type="protein sequence ID" value="KEO83545.1"/>
    <property type="molecule type" value="Genomic_DNA"/>
</dbReference>
<accession>A0A074LST0</accession>
<sequence length="210" mass="22096">MKKALALGLLAVLATTLIGCGSSTATSSNGGDTATKQEAVKSVPEDAVKGFLDSLKKVDLTGAAAYTEDNNKDMFSSEETKESQQVLNDMLSALTYEIGEVKADGNKATVAVKISAVDFTNLMQTVMSDMMTEAMSAALADPTKQPDQAEMEKKAQDAVAKAAKDPSAPKKNTDLTIDVKKKGDKWVIVNNDNNSKLIAAAFGLDPSALE</sequence>
<dbReference type="STRING" id="1157490.EL26_09015"/>
<dbReference type="RefSeq" id="WP_038086891.1">
    <property type="nucleotide sequence ID" value="NZ_JMIR01000010.1"/>
</dbReference>
<dbReference type="AlphaFoldDB" id="A0A074LST0"/>
<reference evidence="3 4" key="1">
    <citation type="journal article" date="2013" name="Int. J. Syst. Evol. Microbiol.">
        <title>Tumebacillus flagellatus sp. nov., an alpha-amylase/pullulanase-producing bacterium isolated from cassava wastewater.</title>
        <authorList>
            <person name="Wang Q."/>
            <person name="Xie N."/>
            <person name="Qin Y."/>
            <person name="Shen N."/>
            <person name="Zhu J."/>
            <person name="Mi H."/>
            <person name="Huang R."/>
        </authorList>
    </citation>
    <scope>NUCLEOTIDE SEQUENCE [LARGE SCALE GENOMIC DNA]</scope>
    <source>
        <strain evidence="3 4">GST4</strain>
    </source>
</reference>
<dbReference type="PROSITE" id="PS51257">
    <property type="entry name" value="PROKAR_LIPOPROTEIN"/>
    <property type="match status" value="1"/>
</dbReference>
<evidence type="ECO:0000313" key="4">
    <source>
        <dbReference type="Proteomes" id="UP000027931"/>
    </source>
</evidence>
<keyword evidence="4" id="KW-1185">Reference proteome</keyword>
<feature type="chain" id="PRO_5039542973" description="DUF4878 domain-containing protein" evidence="2">
    <location>
        <begin position="26"/>
        <end position="210"/>
    </location>
</feature>
<evidence type="ECO:0000256" key="1">
    <source>
        <dbReference type="SAM" id="MobiDB-lite"/>
    </source>
</evidence>
<comment type="caution">
    <text evidence="3">The sequence shown here is derived from an EMBL/GenBank/DDBJ whole genome shotgun (WGS) entry which is preliminary data.</text>
</comment>
<feature type="region of interest" description="Disordered" evidence="1">
    <location>
        <begin position="138"/>
        <end position="176"/>
    </location>
</feature>
<name>A0A074LST0_9BACL</name>
<dbReference type="Proteomes" id="UP000027931">
    <property type="component" value="Unassembled WGS sequence"/>
</dbReference>
<organism evidence="3 4">
    <name type="scientific">Tumebacillus flagellatus</name>
    <dbReference type="NCBI Taxonomy" id="1157490"/>
    <lineage>
        <taxon>Bacteria</taxon>
        <taxon>Bacillati</taxon>
        <taxon>Bacillota</taxon>
        <taxon>Bacilli</taxon>
        <taxon>Bacillales</taxon>
        <taxon>Alicyclobacillaceae</taxon>
        <taxon>Tumebacillus</taxon>
    </lineage>
</organism>
<dbReference type="OrthoDB" id="1925955at2"/>
<evidence type="ECO:0008006" key="5">
    <source>
        <dbReference type="Google" id="ProtNLM"/>
    </source>
</evidence>
<gene>
    <name evidence="3" type="ORF">EL26_09015</name>
</gene>
<feature type="compositionally biased region" description="Basic and acidic residues" evidence="1">
    <location>
        <begin position="150"/>
        <end position="176"/>
    </location>
</feature>
<proteinExistence type="predicted"/>
<evidence type="ECO:0000313" key="3">
    <source>
        <dbReference type="EMBL" id="KEO83545.1"/>
    </source>
</evidence>
<feature type="signal peptide" evidence="2">
    <location>
        <begin position="1"/>
        <end position="25"/>
    </location>
</feature>
<dbReference type="eggNOG" id="ENOG5033DPK">
    <property type="taxonomic scope" value="Bacteria"/>
</dbReference>
<evidence type="ECO:0000256" key="2">
    <source>
        <dbReference type="SAM" id="SignalP"/>
    </source>
</evidence>
<protein>
    <recommendedName>
        <fullName evidence="5">DUF4878 domain-containing protein</fullName>
    </recommendedName>
</protein>
<keyword evidence="2" id="KW-0732">Signal</keyword>